<reference evidence="2 3" key="1">
    <citation type="submission" date="2019-03" db="EMBL/GenBank/DDBJ databases">
        <title>Genomic Encyclopedia of Type Strains, Phase IV (KMG-IV): sequencing the most valuable type-strain genomes for metagenomic binning, comparative biology and taxonomic classification.</title>
        <authorList>
            <person name="Goeker M."/>
        </authorList>
    </citation>
    <scope>NUCLEOTIDE SEQUENCE [LARGE SCALE GENOMIC DNA]</scope>
    <source>
        <strain evidence="2 3">DSM 11170</strain>
    </source>
</reference>
<keyword evidence="3" id="KW-1185">Reference proteome</keyword>
<accession>A0A4V2SW01</accession>
<dbReference type="AlphaFoldDB" id="A0A4V2SW01"/>
<keyword evidence="1" id="KW-1133">Transmembrane helix</keyword>
<gene>
    <name evidence="2" type="ORF">EDD73_1364</name>
</gene>
<keyword evidence="1" id="KW-0812">Transmembrane</keyword>
<sequence>MEILLSIAAFFALFTVIFYLPLQLRKISNQLEDIKELLKQ</sequence>
<evidence type="ECO:0000313" key="3">
    <source>
        <dbReference type="Proteomes" id="UP000294813"/>
    </source>
</evidence>
<organism evidence="2 3">
    <name type="scientific">Heliophilum fasciatum</name>
    <dbReference type="NCBI Taxonomy" id="35700"/>
    <lineage>
        <taxon>Bacteria</taxon>
        <taxon>Bacillati</taxon>
        <taxon>Bacillota</taxon>
        <taxon>Clostridia</taxon>
        <taxon>Eubacteriales</taxon>
        <taxon>Heliobacteriaceae</taxon>
        <taxon>Heliophilum</taxon>
    </lineage>
</organism>
<name>A0A4V2SW01_9FIRM</name>
<dbReference type="RefSeq" id="WP_264672940.1">
    <property type="nucleotide sequence ID" value="NZ_JAOQNU010000036.1"/>
</dbReference>
<evidence type="ECO:0000256" key="1">
    <source>
        <dbReference type="SAM" id="Phobius"/>
    </source>
</evidence>
<comment type="caution">
    <text evidence="2">The sequence shown here is derived from an EMBL/GenBank/DDBJ whole genome shotgun (WGS) entry which is preliminary data.</text>
</comment>
<keyword evidence="1" id="KW-0472">Membrane</keyword>
<feature type="transmembrane region" description="Helical" evidence="1">
    <location>
        <begin position="6"/>
        <end position="22"/>
    </location>
</feature>
<protein>
    <submittedName>
        <fullName evidence="2">Uncharacterized protein</fullName>
    </submittedName>
</protein>
<proteinExistence type="predicted"/>
<dbReference type="EMBL" id="SLXT01000036">
    <property type="protein sequence ID" value="TCP60476.1"/>
    <property type="molecule type" value="Genomic_DNA"/>
</dbReference>
<evidence type="ECO:0000313" key="2">
    <source>
        <dbReference type="EMBL" id="TCP60476.1"/>
    </source>
</evidence>
<dbReference type="Proteomes" id="UP000294813">
    <property type="component" value="Unassembled WGS sequence"/>
</dbReference>